<feature type="compositionally biased region" description="Basic and acidic residues" evidence="1">
    <location>
        <begin position="1"/>
        <end position="10"/>
    </location>
</feature>
<gene>
    <name evidence="2" type="ORF">Scep_029639</name>
</gene>
<comment type="caution">
    <text evidence="2">The sequence shown here is derived from an EMBL/GenBank/DDBJ whole genome shotgun (WGS) entry which is preliminary data.</text>
</comment>
<reference evidence="2 3" key="1">
    <citation type="submission" date="2024-01" db="EMBL/GenBank/DDBJ databases">
        <title>Genome assemblies of Stephania.</title>
        <authorList>
            <person name="Yang L."/>
        </authorList>
    </citation>
    <scope>NUCLEOTIDE SEQUENCE [LARGE SCALE GENOMIC DNA]</scope>
    <source>
        <strain evidence="2">JXDWG</strain>
        <tissue evidence="2">Leaf</tissue>
    </source>
</reference>
<proteinExistence type="predicted"/>
<feature type="region of interest" description="Disordered" evidence="1">
    <location>
        <begin position="1"/>
        <end position="27"/>
    </location>
</feature>
<evidence type="ECO:0000313" key="2">
    <source>
        <dbReference type="EMBL" id="KAK9083168.1"/>
    </source>
</evidence>
<evidence type="ECO:0000313" key="3">
    <source>
        <dbReference type="Proteomes" id="UP001419268"/>
    </source>
</evidence>
<evidence type="ECO:0000256" key="1">
    <source>
        <dbReference type="SAM" id="MobiDB-lite"/>
    </source>
</evidence>
<dbReference type="Proteomes" id="UP001419268">
    <property type="component" value="Unassembled WGS sequence"/>
</dbReference>
<accession>A0AAP0E5T9</accession>
<dbReference type="EMBL" id="JBBNAG010000013">
    <property type="protein sequence ID" value="KAK9083168.1"/>
    <property type="molecule type" value="Genomic_DNA"/>
</dbReference>
<organism evidence="2 3">
    <name type="scientific">Stephania cephalantha</name>
    <dbReference type="NCBI Taxonomy" id="152367"/>
    <lineage>
        <taxon>Eukaryota</taxon>
        <taxon>Viridiplantae</taxon>
        <taxon>Streptophyta</taxon>
        <taxon>Embryophyta</taxon>
        <taxon>Tracheophyta</taxon>
        <taxon>Spermatophyta</taxon>
        <taxon>Magnoliopsida</taxon>
        <taxon>Ranunculales</taxon>
        <taxon>Menispermaceae</taxon>
        <taxon>Menispermoideae</taxon>
        <taxon>Cissampelideae</taxon>
        <taxon>Stephania</taxon>
    </lineage>
</organism>
<dbReference type="InterPro" id="IPR018247">
    <property type="entry name" value="EF_Hand_1_Ca_BS"/>
</dbReference>
<dbReference type="PROSITE" id="PS00018">
    <property type="entry name" value="EF_HAND_1"/>
    <property type="match status" value="1"/>
</dbReference>
<sequence>MTRRPPDRIPTDPNLDGQHLIGGGGGRALQREVEDHREVEADPKGVELHQEIEDHYEEVGQDPSFLALDRDEDDEVTPNDVFIHVHTKDHDGVTFIDNRSTRFHAKLMRRREEHTQATPDRPIDEKQLYYDAKSAQRGVFMGSGHLPRGREDMKIAVPSQLGMRMDFGASTFQAPPPLPPPPPPQEHHQQVGMDPARSPQQ</sequence>
<name>A0AAP0E5T9_9MAGN</name>
<protein>
    <submittedName>
        <fullName evidence="2">Uncharacterized protein</fullName>
    </submittedName>
</protein>
<feature type="compositionally biased region" description="Pro residues" evidence="1">
    <location>
        <begin position="174"/>
        <end position="184"/>
    </location>
</feature>
<keyword evidence="3" id="KW-1185">Reference proteome</keyword>
<feature type="region of interest" description="Disordered" evidence="1">
    <location>
        <begin position="164"/>
        <end position="201"/>
    </location>
</feature>
<dbReference type="AlphaFoldDB" id="A0AAP0E5T9"/>